<feature type="domain" description="J" evidence="8">
    <location>
        <begin position="231"/>
        <end position="296"/>
    </location>
</feature>
<evidence type="ECO:0000256" key="7">
    <source>
        <dbReference type="SAM" id="Phobius"/>
    </source>
</evidence>
<feature type="transmembrane region" description="Helical" evidence="7">
    <location>
        <begin position="161"/>
        <end position="180"/>
    </location>
</feature>
<feature type="compositionally biased region" description="Polar residues" evidence="6">
    <location>
        <begin position="463"/>
        <end position="484"/>
    </location>
</feature>
<keyword evidence="10" id="KW-1185">Reference proteome</keyword>
<feature type="domain" description="J" evidence="8">
    <location>
        <begin position="26"/>
        <end position="100"/>
    </location>
</feature>
<evidence type="ECO:0000256" key="4">
    <source>
        <dbReference type="ARBA" id="ARBA00045428"/>
    </source>
</evidence>
<accession>A0A368HCB8</accession>
<dbReference type="PANTHER" id="PTHR44360">
    <property type="entry name" value="DNAJ HOMOLOG SUBFAMILY B MEMBER 9"/>
    <property type="match status" value="1"/>
</dbReference>
<evidence type="ECO:0000313" key="10">
    <source>
        <dbReference type="Proteomes" id="UP000252519"/>
    </source>
</evidence>
<dbReference type="Gene3D" id="1.10.287.110">
    <property type="entry name" value="DnaJ domain"/>
    <property type="match status" value="2"/>
</dbReference>
<keyword evidence="1" id="KW-0143">Chaperone</keyword>
<dbReference type="GO" id="GO:0005783">
    <property type="term" value="C:endoplasmic reticulum"/>
    <property type="evidence" value="ECO:0007669"/>
    <property type="project" value="TreeGrafter"/>
</dbReference>
<dbReference type="GO" id="GO:0051087">
    <property type="term" value="F:protein-folding chaperone binding"/>
    <property type="evidence" value="ECO:0007669"/>
    <property type="project" value="TreeGrafter"/>
</dbReference>
<dbReference type="SMART" id="SM00271">
    <property type="entry name" value="DnaJ"/>
    <property type="match status" value="2"/>
</dbReference>
<dbReference type="SUPFAM" id="SSF46565">
    <property type="entry name" value="Chaperone J-domain"/>
    <property type="match status" value="2"/>
</dbReference>
<dbReference type="InterPro" id="IPR036869">
    <property type="entry name" value="J_dom_sf"/>
</dbReference>
<keyword evidence="7" id="KW-1133">Transmembrane helix</keyword>
<keyword evidence="7" id="KW-0472">Membrane</keyword>
<dbReference type="EMBL" id="JOJR01000004">
    <property type="protein sequence ID" value="RCN52957.1"/>
    <property type="molecule type" value="Genomic_DNA"/>
</dbReference>
<evidence type="ECO:0000313" key="9">
    <source>
        <dbReference type="EMBL" id="RCN52957.1"/>
    </source>
</evidence>
<name>A0A368HCB8_ANCCA</name>
<comment type="caution">
    <text evidence="9">The sequence shown here is derived from an EMBL/GenBank/DDBJ whole genome shotgun (WGS) entry which is preliminary data.</text>
</comment>
<dbReference type="STRING" id="29170.A0A368HCB8"/>
<comment type="subunit">
    <text evidence="5">Interacts with HSPA5/BiP; interaction is direct. Interacts with ERN1/IRE1 (via the luminal region). Interacts with DERL1.</text>
</comment>
<comment type="function">
    <text evidence="4">Co-chaperone for Hsp70 protein HSPA5/BiP that acts as a key repressor of the ERN1/IRE1-mediated unfolded protein response (UPR). J domain-containing co-chaperones stimulate the ATPase activity of Hsp70 proteins and are required for efficient substrate recognition by Hsp70 proteins. In the unstressed endoplasmic reticulum, interacts with the luminal region of ERN1/IRE1 and selectively recruits HSPA5/BiP: HSPA5/BiP disrupts the dimerization of the active ERN1/IRE1 luminal region, thereby inactivating ERN1/IRE1. Also involved in endoplasmic reticulum-associated degradation (ERAD) of misfolded proteins. Required for survival of B-cell progenitors and normal antibody production.</text>
</comment>
<protein>
    <recommendedName>
        <fullName evidence="2">DnaJ homolog subfamily B member 9</fullName>
    </recommendedName>
    <alternativeName>
        <fullName evidence="3">Endoplasmic reticulum DNA J domain-containing protein 4</fullName>
    </alternativeName>
</protein>
<dbReference type="GO" id="GO:0051787">
    <property type="term" value="F:misfolded protein binding"/>
    <property type="evidence" value="ECO:0007669"/>
    <property type="project" value="TreeGrafter"/>
</dbReference>
<evidence type="ECO:0000256" key="5">
    <source>
        <dbReference type="ARBA" id="ARBA00046365"/>
    </source>
</evidence>
<gene>
    <name evidence="9" type="ORF">ANCCAN_00952</name>
</gene>
<dbReference type="InterPro" id="IPR001623">
    <property type="entry name" value="DnaJ_domain"/>
</dbReference>
<evidence type="ECO:0000256" key="1">
    <source>
        <dbReference type="ARBA" id="ARBA00023186"/>
    </source>
</evidence>
<dbReference type="PROSITE" id="PS00636">
    <property type="entry name" value="DNAJ_1"/>
    <property type="match status" value="1"/>
</dbReference>
<reference evidence="9 10" key="1">
    <citation type="submission" date="2014-10" db="EMBL/GenBank/DDBJ databases">
        <title>Draft genome of the hookworm Ancylostoma caninum.</title>
        <authorList>
            <person name="Mitreva M."/>
        </authorList>
    </citation>
    <scope>NUCLEOTIDE SEQUENCE [LARGE SCALE GENOMIC DNA]</scope>
    <source>
        <strain evidence="9 10">Baltimore</strain>
    </source>
</reference>
<dbReference type="Proteomes" id="UP000252519">
    <property type="component" value="Unassembled WGS sequence"/>
</dbReference>
<dbReference type="GO" id="GO:0036503">
    <property type="term" value="P:ERAD pathway"/>
    <property type="evidence" value="ECO:0007669"/>
    <property type="project" value="TreeGrafter"/>
</dbReference>
<dbReference type="PANTHER" id="PTHR44360:SF1">
    <property type="entry name" value="DNAJ HOMOLOG SUBFAMILY B MEMBER 9"/>
    <property type="match status" value="1"/>
</dbReference>
<dbReference type="PRINTS" id="PR00625">
    <property type="entry name" value="JDOMAIN"/>
</dbReference>
<feature type="transmembrane region" description="Helical" evidence="7">
    <location>
        <begin position="408"/>
        <end position="430"/>
    </location>
</feature>
<evidence type="ECO:0000259" key="8">
    <source>
        <dbReference type="PROSITE" id="PS50076"/>
    </source>
</evidence>
<dbReference type="PROSITE" id="PS50076">
    <property type="entry name" value="DNAJ_2"/>
    <property type="match status" value="2"/>
</dbReference>
<proteinExistence type="predicted"/>
<dbReference type="InterPro" id="IPR018253">
    <property type="entry name" value="DnaJ_domain_CS"/>
</dbReference>
<dbReference type="AlphaFoldDB" id="A0A368HCB8"/>
<sequence>MIHITRFRGLLLKNGRNVSYLPRKLNYYEILGVKSDATTDEIRAAFVKNSHELHPDRSSKPQEKRRAWRRNSDTELFMQVKEAYDCLRKPEKRAAYDDHLITSAGYLKEATHLKYQEDTIVDLNRARNDNYTGPRGRNSEPSHHFRDLEEEYYREKHKNRMLVVLAGAIGCLILANISYVCSVTGICDATVSVTLKLMLLRSNANSLCTCRGLVYSLQHCRLVSTSYSAKDYYQVLGVQRDATQRQIKVAYYQLSKKYHPDVAGHNAGSEAKFIEITEAYECLKDPERRRMYDNGMSGGGGRYTGDPYDFRDYRQYAGRRTDNPFYSRRYTQQEYQRIWEQFNRMRAERESYDERIRREGEKIWEEFARQRAERWQRFHSKYPNGPPGSIRYEYRWTSNPIASRNITIFTRVLVIYMAIFALVTFVQVIAEPFYSTRDYFAAENKPRKAEEVVKQEKPRTQFDYMNQQPGNSEGWNNVIGNSYPSGEMLESGYPPSVPSQSSSF</sequence>
<feature type="region of interest" description="Disordered" evidence="6">
    <location>
        <begin position="445"/>
        <end position="504"/>
    </location>
</feature>
<evidence type="ECO:0000256" key="6">
    <source>
        <dbReference type="SAM" id="MobiDB-lite"/>
    </source>
</evidence>
<keyword evidence="7" id="KW-0812">Transmembrane</keyword>
<feature type="compositionally biased region" description="Basic and acidic residues" evidence="6">
    <location>
        <begin position="445"/>
        <end position="460"/>
    </location>
</feature>
<evidence type="ECO:0000256" key="2">
    <source>
        <dbReference type="ARBA" id="ARBA00040158"/>
    </source>
</evidence>
<dbReference type="Pfam" id="PF00226">
    <property type="entry name" value="DnaJ"/>
    <property type="match status" value="2"/>
</dbReference>
<dbReference type="CDD" id="cd06257">
    <property type="entry name" value="DnaJ"/>
    <property type="match status" value="2"/>
</dbReference>
<evidence type="ECO:0000256" key="3">
    <source>
        <dbReference type="ARBA" id="ARBA00041533"/>
    </source>
</evidence>
<dbReference type="InterPro" id="IPR051948">
    <property type="entry name" value="Hsp70_co-chaperone_J-domain"/>
</dbReference>
<dbReference type="OrthoDB" id="376357at2759"/>
<organism evidence="9 10">
    <name type="scientific">Ancylostoma caninum</name>
    <name type="common">Dog hookworm</name>
    <dbReference type="NCBI Taxonomy" id="29170"/>
    <lineage>
        <taxon>Eukaryota</taxon>
        <taxon>Metazoa</taxon>
        <taxon>Ecdysozoa</taxon>
        <taxon>Nematoda</taxon>
        <taxon>Chromadorea</taxon>
        <taxon>Rhabditida</taxon>
        <taxon>Rhabditina</taxon>
        <taxon>Rhabditomorpha</taxon>
        <taxon>Strongyloidea</taxon>
        <taxon>Ancylostomatidae</taxon>
        <taxon>Ancylostomatinae</taxon>
        <taxon>Ancylostoma</taxon>
    </lineage>
</organism>